<dbReference type="PANTHER" id="PTHR21705">
    <property type="entry name" value="RAI16 PROTEIN-RELATED"/>
    <property type="match status" value="1"/>
</dbReference>
<evidence type="ECO:0000256" key="10">
    <source>
        <dbReference type="ARBA" id="ARBA00024336"/>
    </source>
</evidence>
<dbReference type="FunFam" id="1.50.40.10:FF:000021">
    <property type="entry name" value="SFC1p Mitochondrial succinate-fumarate transporter"/>
    <property type="match status" value="1"/>
</dbReference>
<sequence length="1239" mass="137059">MDFWVRLLGGSSQKKQAAQNNPQQRLARFRQRYNQILSQWQKTQNLANDRDALSNIRRGFQALTAILNDESRSPAPHLCLQFAAAQQIYTGISKIAATSFDEGVVRDAVAFYNALIDSEEEDFLENDVFAVSLMNFINRTVGSGAMTVGEDIEADIVELLFGIAAKIRLQPEILPVWFTTTADSGRRPRAESNDFAGVTQKEDFPLCYQLIDHVHHEGRIGDFARTGLLYVFESASKSMTLEQWIVNSDLPTLMASGLGALYSQLSRKLSILHPQDSLPLVLSFSDYVETKSNEDTENLHTNEFQSHIGTFLSYLAFWQDVLEHCRSADVRHTLIDHFHVLFLQQLLYPSLLESSDADGGSSVAVLTYLRRILDALDHPELVHMILHYLLALPDHTLSGKIPRSPDAVKRRQSLMLLSHGEKDDDRLNPSLFNLVDLILGSTDSRNSQTVTSALKLTTVILRKNHSYGLGSLIKVMNVHYKEPHRTAGALNIELDTYLTLAIDLAGDDGVDEAYETHLKDIQSLLESHPCSLKAISLPSDPTQKSGYSADAGGREVYQHYLIPEDPLFKSLTDLLLRFLTNDVETNLALTEAIINLGTCSQLRLEGWLSVDPADYHFEDQVPESIIFSNDSLKGVYMANRIPIWNESASPQLLACIQRLQTQVAALRADIPDWDEHVTNRKNAFRFHEEMHEAMKQAEMQPKAMQQLPEAPQGSWTPQIPRHVQDSSATPSRTQSPRGRKDVLTEQKSSQTSSPAPSRLGGQTLVGSPTRSLSPLAAPQGGKRQTTLFSDIDANLAGFRHSDLLRRRIRFCRPAGSQEVEVMLSKYQPPPKEPGDDATAGAESEEQDDVREASLLHIITNVVILQEFVLELTILRQPIPAERHIRSPSSARPPSQIWGKTKSSAKYTGAARTTRAIILMSAKSTQGPGGKKPASAATNLIAGGGAGMMEALVCHPLDTIKVRMQLSKRARMPGAPKRGFIKTGTEIVKRETALGLYKGLGAVLTGIVPKMAIRFTSYEYYKQLLADKDGMVSSKSTFLAGLSAGITEAVLVVTPMEVIKIRLQAQHHSMADPLDVPKYRNAAHALYTVVKEEGAGALWRGVSLTALRQGTNQAANFTAYSELRSRLQDYHGTTDLPGWQTSCIGLISGAMGPFSNAPIDTIKTRLQKTPAEPGQSAMNRIKAIAGDMWKQEGVKSFWKGITPRVMRVAPGQAVTFTVYEYLKGILEKGRDMIPGGQYEE</sequence>
<keyword evidence="8" id="KW-0496">Mitochondrion</keyword>
<evidence type="ECO:0000256" key="3">
    <source>
        <dbReference type="ARBA" id="ARBA00022448"/>
    </source>
</evidence>
<name>A0A9P4T461_CURKU</name>
<feature type="domain" description="FHF complex subunit HOOK-interacting protein C-terminal" evidence="13">
    <location>
        <begin position="564"/>
        <end position="683"/>
    </location>
</feature>
<evidence type="ECO:0000256" key="4">
    <source>
        <dbReference type="ARBA" id="ARBA00022692"/>
    </source>
</evidence>
<feature type="compositionally biased region" description="Polar residues" evidence="12">
    <location>
        <begin position="725"/>
        <end position="736"/>
    </location>
</feature>
<gene>
    <name evidence="14" type="ORF">E8E13_000556</name>
</gene>
<proteinExistence type="inferred from homology"/>
<dbReference type="OrthoDB" id="5350595at2759"/>
<dbReference type="AlphaFoldDB" id="A0A9P4T461"/>
<evidence type="ECO:0000256" key="11">
    <source>
        <dbReference type="PROSITE-ProRule" id="PRU00282"/>
    </source>
</evidence>
<evidence type="ECO:0000256" key="1">
    <source>
        <dbReference type="ARBA" id="ARBA00004448"/>
    </source>
</evidence>
<feature type="repeat" description="Solcar" evidence="11">
    <location>
        <begin position="1135"/>
        <end position="1224"/>
    </location>
</feature>
<keyword evidence="6" id="KW-0999">Mitochondrion inner membrane</keyword>
<comment type="similarity">
    <text evidence="2">Belongs to the mitochondrial carrier (TC 2.A.29) family.</text>
</comment>
<dbReference type="Pfam" id="PF19314">
    <property type="entry name" value="DUF5917"/>
    <property type="match status" value="1"/>
</dbReference>
<keyword evidence="5" id="KW-0677">Repeat</keyword>
<organism evidence="14 15">
    <name type="scientific">Curvularia kusanoi</name>
    <name type="common">Cochliobolus kusanoi</name>
    <dbReference type="NCBI Taxonomy" id="90978"/>
    <lineage>
        <taxon>Eukaryota</taxon>
        <taxon>Fungi</taxon>
        <taxon>Dikarya</taxon>
        <taxon>Ascomycota</taxon>
        <taxon>Pezizomycotina</taxon>
        <taxon>Dothideomycetes</taxon>
        <taxon>Pleosporomycetidae</taxon>
        <taxon>Pleosporales</taxon>
        <taxon>Pleosporineae</taxon>
        <taxon>Pleosporaceae</taxon>
        <taxon>Curvularia</taxon>
    </lineage>
</organism>
<dbReference type="PANTHER" id="PTHR21705:SF11">
    <property type="entry name" value="FHIP FAMILY PROTEIN CG3558"/>
    <property type="match status" value="1"/>
</dbReference>
<dbReference type="Gene3D" id="1.50.40.10">
    <property type="entry name" value="Mitochondrial carrier domain"/>
    <property type="match status" value="1"/>
</dbReference>
<evidence type="ECO:0000256" key="9">
    <source>
        <dbReference type="ARBA" id="ARBA00023136"/>
    </source>
</evidence>
<feature type="repeat" description="Solcar" evidence="11">
    <location>
        <begin position="1034"/>
        <end position="1125"/>
    </location>
</feature>
<dbReference type="InterPro" id="IPR018108">
    <property type="entry name" value="MCP_transmembrane"/>
</dbReference>
<reference evidence="14" key="1">
    <citation type="submission" date="2019-04" db="EMBL/GenBank/DDBJ databases">
        <title>Sequencing of skin fungus with MAO and IRED activity.</title>
        <authorList>
            <person name="Marsaioli A.J."/>
            <person name="Bonatto J.M.C."/>
            <person name="Reis Junior O."/>
        </authorList>
    </citation>
    <scope>NUCLEOTIDE SEQUENCE</scope>
    <source>
        <strain evidence="14">30M1</strain>
    </source>
</reference>
<comment type="subcellular location">
    <subcellularLocation>
        <location evidence="1">Mitochondrion inner membrane</location>
        <topology evidence="1">Multi-pass membrane protein</topology>
    </subcellularLocation>
</comment>
<keyword evidence="7" id="KW-1133">Transmembrane helix</keyword>
<dbReference type="InterPro" id="IPR045669">
    <property type="entry name" value="FHIP_C"/>
</dbReference>
<evidence type="ECO:0000256" key="6">
    <source>
        <dbReference type="ARBA" id="ARBA00022792"/>
    </source>
</evidence>
<comment type="similarity">
    <text evidence="10">Belongs to the FHIP family.</text>
</comment>
<evidence type="ECO:0000259" key="13">
    <source>
        <dbReference type="Pfam" id="PF19314"/>
    </source>
</evidence>
<evidence type="ECO:0000256" key="2">
    <source>
        <dbReference type="ARBA" id="ARBA00006375"/>
    </source>
</evidence>
<evidence type="ECO:0000313" key="15">
    <source>
        <dbReference type="Proteomes" id="UP000801428"/>
    </source>
</evidence>
<keyword evidence="4 11" id="KW-0812">Transmembrane</keyword>
<dbReference type="InterPro" id="IPR019384">
    <property type="entry name" value="FHIP"/>
</dbReference>
<evidence type="ECO:0000256" key="12">
    <source>
        <dbReference type="SAM" id="MobiDB-lite"/>
    </source>
</evidence>
<accession>A0A9P4T461</accession>
<comment type="caution">
    <text evidence="14">The sequence shown here is derived from an EMBL/GenBank/DDBJ whole genome shotgun (WGS) entry which is preliminary data.</text>
</comment>
<feature type="repeat" description="Solcar" evidence="11">
    <location>
        <begin position="933"/>
        <end position="1023"/>
    </location>
</feature>
<evidence type="ECO:0000256" key="8">
    <source>
        <dbReference type="ARBA" id="ARBA00023128"/>
    </source>
</evidence>
<dbReference type="Pfam" id="PF10257">
    <property type="entry name" value="RAI16-like"/>
    <property type="match status" value="1"/>
</dbReference>
<feature type="region of interest" description="Disordered" evidence="12">
    <location>
        <begin position="694"/>
        <end position="783"/>
    </location>
</feature>
<evidence type="ECO:0000313" key="14">
    <source>
        <dbReference type="EMBL" id="KAF2993741.1"/>
    </source>
</evidence>
<evidence type="ECO:0000256" key="5">
    <source>
        <dbReference type="ARBA" id="ARBA00022737"/>
    </source>
</evidence>
<protein>
    <recommendedName>
        <fullName evidence="13">FHF complex subunit HOOK-interacting protein C-terminal domain-containing protein</fullName>
    </recommendedName>
</protein>
<dbReference type="Pfam" id="PF00153">
    <property type="entry name" value="Mito_carr"/>
    <property type="match status" value="3"/>
</dbReference>
<feature type="compositionally biased region" description="Polar residues" evidence="12">
    <location>
        <begin position="745"/>
        <end position="755"/>
    </location>
</feature>
<feature type="region of interest" description="Disordered" evidence="12">
    <location>
        <begin position="825"/>
        <end position="847"/>
    </location>
</feature>
<evidence type="ECO:0000256" key="7">
    <source>
        <dbReference type="ARBA" id="ARBA00022989"/>
    </source>
</evidence>
<feature type="region of interest" description="Disordered" evidence="12">
    <location>
        <begin position="883"/>
        <end position="903"/>
    </location>
</feature>
<dbReference type="InterPro" id="IPR023395">
    <property type="entry name" value="MCP_dom_sf"/>
</dbReference>
<keyword evidence="3" id="KW-0813">Transport</keyword>
<dbReference type="EMBL" id="SWKU01000048">
    <property type="protein sequence ID" value="KAF2993741.1"/>
    <property type="molecule type" value="Genomic_DNA"/>
</dbReference>
<dbReference type="SUPFAM" id="SSF103506">
    <property type="entry name" value="Mitochondrial carrier"/>
    <property type="match status" value="1"/>
</dbReference>
<keyword evidence="9 11" id="KW-0472">Membrane</keyword>
<dbReference type="Proteomes" id="UP000801428">
    <property type="component" value="Unassembled WGS sequence"/>
</dbReference>
<dbReference type="PROSITE" id="PS50920">
    <property type="entry name" value="SOLCAR"/>
    <property type="match status" value="3"/>
</dbReference>
<keyword evidence="15" id="KW-1185">Reference proteome</keyword>
<dbReference type="GO" id="GO:0005743">
    <property type="term" value="C:mitochondrial inner membrane"/>
    <property type="evidence" value="ECO:0007669"/>
    <property type="project" value="UniProtKB-SubCell"/>
</dbReference>